<dbReference type="Proteomes" id="UP001597326">
    <property type="component" value="Unassembled WGS sequence"/>
</dbReference>
<dbReference type="NCBIfam" id="NF042934">
    <property type="entry name" value="cis_reg_atten"/>
    <property type="match status" value="1"/>
</dbReference>
<name>A0ABW4RX18_9ACTN</name>
<accession>A0ABW4RX18</accession>
<evidence type="ECO:0000313" key="1">
    <source>
        <dbReference type="EMBL" id="MFD1890269.1"/>
    </source>
</evidence>
<comment type="caution">
    <text evidence="1">The sequence shown here is derived from an EMBL/GenBank/DDBJ whole genome shotgun (WGS) entry which is preliminary data.</text>
</comment>
<keyword evidence="2" id="KW-1185">Reference proteome</keyword>
<evidence type="ECO:0000313" key="2">
    <source>
        <dbReference type="Proteomes" id="UP001597326"/>
    </source>
</evidence>
<dbReference type="EMBL" id="JBHUFZ010000018">
    <property type="protein sequence ID" value="MFD1890269.1"/>
    <property type="molecule type" value="Genomic_DNA"/>
</dbReference>
<reference evidence="2" key="1">
    <citation type="journal article" date="2019" name="Int. J. Syst. Evol. Microbiol.">
        <title>The Global Catalogue of Microorganisms (GCM) 10K type strain sequencing project: providing services to taxonomists for standard genome sequencing and annotation.</title>
        <authorList>
            <consortium name="The Broad Institute Genomics Platform"/>
            <consortium name="The Broad Institute Genome Sequencing Center for Infectious Disease"/>
            <person name="Wu L."/>
            <person name="Ma J."/>
        </authorList>
    </citation>
    <scope>NUCLEOTIDE SEQUENCE [LARGE SCALE GENOMIC DNA]</scope>
    <source>
        <strain evidence="2">CAIM 431</strain>
    </source>
</reference>
<dbReference type="InterPro" id="IPR049979">
    <property type="entry name" value="Cys_resp_CS_actino"/>
</dbReference>
<gene>
    <name evidence="1" type="ORF">ACFSCS_08755</name>
</gene>
<dbReference type="RefSeq" id="WP_386751632.1">
    <property type="nucleotide sequence ID" value="NZ_BAAAIX010000015.1"/>
</dbReference>
<proteinExistence type="predicted"/>
<protein>
    <submittedName>
        <fullName evidence="1">Leader peptide</fullName>
    </submittedName>
</protein>
<sequence length="28" mass="3316">MQTASNPLLVTRRHVDLLRLNGCMCWMR</sequence>
<organism evidence="1 2">
    <name type="scientific">Luteococcus peritonei</name>
    <dbReference type="NCBI Taxonomy" id="88874"/>
    <lineage>
        <taxon>Bacteria</taxon>
        <taxon>Bacillati</taxon>
        <taxon>Actinomycetota</taxon>
        <taxon>Actinomycetes</taxon>
        <taxon>Propionibacteriales</taxon>
        <taxon>Propionibacteriaceae</taxon>
        <taxon>Luteococcus</taxon>
    </lineage>
</organism>